<protein>
    <submittedName>
        <fullName evidence="1">Uncharacterized protein</fullName>
    </submittedName>
</protein>
<dbReference type="Proteomes" id="UP000282060">
    <property type="component" value="Unassembled WGS sequence"/>
</dbReference>
<proteinExistence type="predicted"/>
<name>A0A3S0KS70_9GAMM</name>
<dbReference type="EMBL" id="RXNV01000002">
    <property type="protein sequence ID" value="RTR33170.1"/>
    <property type="molecule type" value="Genomic_DNA"/>
</dbReference>
<accession>A0A3S0KS70</accession>
<keyword evidence="2" id="KW-1185">Reference proteome</keyword>
<sequence>MNTLNPRPYPANYQQIMTRQISLYTVKIVCEKRERYDEPALMKLDSNIRHSTLRLDTYKNRQFTD</sequence>
<gene>
    <name evidence="1" type="ORF">EKG39_05315</name>
</gene>
<dbReference type="RefSeq" id="WP_126504728.1">
    <property type="nucleotide sequence ID" value="NZ_RXNV01000002.1"/>
</dbReference>
<evidence type="ECO:0000313" key="2">
    <source>
        <dbReference type="Proteomes" id="UP000282060"/>
    </source>
</evidence>
<organism evidence="1 2">
    <name type="scientific">Shewanella atlantica</name>
    <dbReference type="NCBI Taxonomy" id="271099"/>
    <lineage>
        <taxon>Bacteria</taxon>
        <taxon>Pseudomonadati</taxon>
        <taxon>Pseudomonadota</taxon>
        <taxon>Gammaproteobacteria</taxon>
        <taxon>Alteromonadales</taxon>
        <taxon>Shewanellaceae</taxon>
        <taxon>Shewanella</taxon>
    </lineage>
</organism>
<reference evidence="1 2" key="1">
    <citation type="submission" date="2018-12" db="EMBL/GenBank/DDBJ databases">
        <authorList>
            <person name="Yu L."/>
        </authorList>
    </citation>
    <scope>NUCLEOTIDE SEQUENCE [LARGE SCALE GENOMIC DNA]</scope>
    <source>
        <strain evidence="1 2">HAW-EB5</strain>
    </source>
</reference>
<evidence type="ECO:0000313" key="1">
    <source>
        <dbReference type="EMBL" id="RTR33170.1"/>
    </source>
</evidence>
<comment type="caution">
    <text evidence="1">The sequence shown here is derived from an EMBL/GenBank/DDBJ whole genome shotgun (WGS) entry which is preliminary data.</text>
</comment>
<dbReference type="AlphaFoldDB" id="A0A3S0KS70"/>